<dbReference type="AlphaFoldDB" id="A0A9P9YC86"/>
<name>A0A9P9YC86_9MUSC</name>
<proteinExistence type="predicted"/>
<comment type="caution">
    <text evidence="2">The sequence shown here is derived from an EMBL/GenBank/DDBJ whole genome shotgun (WGS) entry which is preliminary data.</text>
</comment>
<dbReference type="Proteomes" id="UP001059596">
    <property type="component" value="Unassembled WGS sequence"/>
</dbReference>
<evidence type="ECO:0000313" key="3">
    <source>
        <dbReference type="Proteomes" id="UP001059596"/>
    </source>
</evidence>
<gene>
    <name evidence="2" type="ORF">M5D96_012927</name>
</gene>
<protein>
    <submittedName>
        <fullName evidence="2">Uncharacterized protein</fullName>
    </submittedName>
</protein>
<keyword evidence="3" id="KW-1185">Reference proteome</keyword>
<sequence>MHFAKEIVRFQISSTRRTVSRENAPYNTKKYIFSILTDVSQRPQRAVLPALSVIASNSAQAMVTTGGQAQDREQKPDVLDPTSAVTGLPQKRFYRQRAHSNPIADHSFD</sequence>
<reference evidence="2" key="1">
    <citation type="journal article" date="2023" name="Genome Biol. Evol.">
        <title>Long-read-based Genome Assembly of Drosophila gunungcola Reveals Fewer Chemosensory Genes in Flower-breeding Species.</title>
        <authorList>
            <person name="Negi A."/>
            <person name="Liao B.Y."/>
            <person name="Yeh S.D."/>
        </authorList>
    </citation>
    <scope>NUCLEOTIDE SEQUENCE</scope>
    <source>
        <strain evidence="2">Sukarami</strain>
    </source>
</reference>
<evidence type="ECO:0000256" key="1">
    <source>
        <dbReference type="SAM" id="MobiDB-lite"/>
    </source>
</evidence>
<organism evidence="2 3">
    <name type="scientific">Drosophila gunungcola</name>
    <name type="common">fruit fly</name>
    <dbReference type="NCBI Taxonomy" id="103775"/>
    <lineage>
        <taxon>Eukaryota</taxon>
        <taxon>Metazoa</taxon>
        <taxon>Ecdysozoa</taxon>
        <taxon>Arthropoda</taxon>
        <taxon>Hexapoda</taxon>
        <taxon>Insecta</taxon>
        <taxon>Pterygota</taxon>
        <taxon>Neoptera</taxon>
        <taxon>Endopterygota</taxon>
        <taxon>Diptera</taxon>
        <taxon>Brachycera</taxon>
        <taxon>Muscomorpha</taxon>
        <taxon>Ephydroidea</taxon>
        <taxon>Drosophilidae</taxon>
        <taxon>Drosophila</taxon>
        <taxon>Sophophora</taxon>
    </lineage>
</organism>
<evidence type="ECO:0000313" key="2">
    <source>
        <dbReference type="EMBL" id="KAI8034261.1"/>
    </source>
</evidence>
<dbReference type="EMBL" id="JAMKOV010000077">
    <property type="protein sequence ID" value="KAI8034261.1"/>
    <property type="molecule type" value="Genomic_DNA"/>
</dbReference>
<feature type="region of interest" description="Disordered" evidence="1">
    <location>
        <begin position="64"/>
        <end position="109"/>
    </location>
</feature>
<accession>A0A9P9YC86</accession>